<dbReference type="EMBL" id="CP012333">
    <property type="protein sequence ID" value="AKU95270.1"/>
    <property type="molecule type" value="Genomic_DNA"/>
</dbReference>
<evidence type="ECO:0000313" key="3">
    <source>
        <dbReference type="Proteomes" id="UP000064967"/>
    </source>
</evidence>
<feature type="region of interest" description="Disordered" evidence="1">
    <location>
        <begin position="1"/>
        <end position="20"/>
    </location>
</feature>
<gene>
    <name evidence="2" type="ORF">AKJ09_01934</name>
</gene>
<evidence type="ECO:0000313" key="2">
    <source>
        <dbReference type="EMBL" id="AKU95270.1"/>
    </source>
</evidence>
<organism evidence="2 3">
    <name type="scientific">Labilithrix luteola</name>
    <dbReference type="NCBI Taxonomy" id="1391654"/>
    <lineage>
        <taxon>Bacteria</taxon>
        <taxon>Pseudomonadati</taxon>
        <taxon>Myxococcota</taxon>
        <taxon>Polyangia</taxon>
        <taxon>Polyangiales</taxon>
        <taxon>Labilitrichaceae</taxon>
        <taxon>Labilithrix</taxon>
    </lineage>
</organism>
<feature type="compositionally biased region" description="Low complexity" evidence="1">
    <location>
        <begin position="79"/>
        <end position="88"/>
    </location>
</feature>
<sequence>MFRGRLDVHPTDGEVSSREVAGRKCNEVMSALAFVAALGIDPNASLTSTEPPDESDEEAPENPPSVVEEPKLPPPPSEAAPARRTSPPIVRPEPRAWNAFVGVDATTLIGILPVPAWGGRLWFDARARQKSSLFAPAFRASLGGAATVEHAIGPGMARFQLVTMRLDACPVRWTRTWWSAEPCAFLEGGVLFGQGIRSPSPQANQTAYLALGPLARLSFLPSTRVRIGLEGGFVFPLLRANVSFSERVAYQVPVWGGSIGIGVGLKFM</sequence>
<reference evidence="2 3" key="1">
    <citation type="submission" date="2015-08" db="EMBL/GenBank/DDBJ databases">
        <authorList>
            <person name="Babu N.S."/>
            <person name="Beckwith C.J."/>
            <person name="Beseler K.G."/>
            <person name="Brison A."/>
            <person name="Carone J.V."/>
            <person name="Caskin T.P."/>
            <person name="Diamond M."/>
            <person name="Durham M.E."/>
            <person name="Foxe J.M."/>
            <person name="Go M."/>
            <person name="Henderson B.A."/>
            <person name="Jones I.B."/>
            <person name="McGettigan J.A."/>
            <person name="Micheletti S.J."/>
            <person name="Nasrallah M.E."/>
            <person name="Ortiz D."/>
            <person name="Piller C.R."/>
            <person name="Privatt S.R."/>
            <person name="Schneider S.L."/>
            <person name="Sharp S."/>
            <person name="Smith T.C."/>
            <person name="Stanton J.D."/>
            <person name="Ullery H.E."/>
            <person name="Wilson R.J."/>
            <person name="Serrano M.G."/>
            <person name="Buck G."/>
            <person name="Lee V."/>
            <person name="Wang Y."/>
            <person name="Carvalho R."/>
            <person name="Voegtly L."/>
            <person name="Shi R."/>
            <person name="Duckworth R."/>
            <person name="Johnson A."/>
            <person name="Loviza R."/>
            <person name="Walstead R."/>
            <person name="Shah Z."/>
            <person name="Kiflezghi M."/>
            <person name="Wade K."/>
            <person name="Ball S.L."/>
            <person name="Bradley K.W."/>
            <person name="Asai D.J."/>
            <person name="Bowman C.A."/>
            <person name="Russell D.A."/>
            <person name="Pope W.H."/>
            <person name="Jacobs-Sera D."/>
            <person name="Hendrix R.W."/>
            <person name="Hatfull G.F."/>
        </authorList>
    </citation>
    <scope>NUCLEOTIDE SEQUENCE [LARGE SCALE GENOMIC DNA]</scope>
    <source>
        <strain evidence="2 3">DSM 27648</strain>
    </source>
</reference>
<evidence type="ECO:0000256" key="1">
    <source>
        <dbReference type="SAM" id="MobiDB-lite"/>
    </source>
</evidence>
<proteinExistence type="predicted"/>
<dbReference type="Proteomes" id="UP000064967">
    <property type="component" value="Chromosome"/>
</dbReference>
<dbReference type="AlphaFoldDB" id="A0A0K1PP09"/>
<dbReference type="KEGG" id="llu:AKJ09_01934"/>
<accession>A0A0K1PP09</accession>
<keyword evidence="3" id="KW-1185">Reference proteome</keyword>
<name>A0A0K1PP09_9BACT</name>
<protein>
    <submittedName>
        <fullName evidence="2">Uncharacterized protein</fullName>
    </submittedName>
</protein>
<feature type="region of interest" description="Disordered" evidence="1">
    <location>
        <begin position="43"/>
        <end position="91"/>
    </location>
</feature>
<feature type="compositionally biased region" description="Acidic residues" evidence="1">
    <location>
        <begin position="51"/>
        <end position="60"/>
    </location>
</feature>